<dbReference type="InterPro" id="IPR013083">
    <property type="entry name" value="Znf_RING/FYVE/PHD"/>
</dbReference>
<dbReference type="PROSITE" id="PS50089">
    <property type="entry name" value="ZF_RING_2"/>
    <property type="match status" value="1"/>
</dbReference>
<evidence type="ECO:0000256" key="4">
    <source>
        <dbReference type="PROSITE-ProRule" id="PRU00175"/>
    </source>
</evidence>
<keyword evidence="1" id="KW-0479">Metal-binding</keyword>
<feature type="compositionally biased region" description="Low complexity" evidence="5">
    <location>
        <begin position="385"/>
        <end position="400"/>
    </location>
</feature>
<dbReference type="AlphaFoldDB" id="F4P0A7"/>
<dbReference type="OMA" id="LANPCTI"/>
<organism evidence="7 8">
    <name type="scientific">Batrachochytrium dendrobatidis (strain JAM81 / FGSC 10211)</name>
    <name type="common">Frog chytrid fungus</name>
    <dbReference type="NCBI Taxonomy" id="684364"/>
    <lineage>
        <taxon>Eukaryota</taxon>
        <taxon>Fungi</taxon>
        <taxon>Fungi incertae sedis</taxon>
        <taxon>Chytridiomycota</taxon>
        <taxon>Chytridiomycota incertae sedis</taxon>
        <taxon>Chytridiomycetes</taxon>
        <taxon>Rhizophydiales</taxon>
        <taxon>Rhizophydiales incertae sedis</taxon>
        <taxon>Batrachochytrium</taxon>
    </lineage>
</organism>
<name>F4P0A7_BATDJ</name>
<gene>
    <name evidence="7" type="ORF">BATDEDRAFT_23820</name>
</gene>
<dbReference type="SUPFAM" id="SSF57850">
    <property type="entry name" value="RING/U-box"/>
    <property type="match status" value="1"/>
</dbReference>
<evidence type="ECO:0000259" key="6">
    <source>
        <dbReference type="PROSITE" id="PS50089"/>
    </source>
</evidence>
<dbReference type="GeneID" id="18238323"/>
<dbReference type="InterPro" id="IPR017907">
    <property type="entry name" value="Znf_RING_CS"/>
</dbReference>
<keyword evidence="3" id="KW-0862">Zinc</keyword>
<dbReference type="RefSeq" id="XP_006677847.1">
    <property type="nucleotide sequence ID" value="XM_006677784.1"/>
</dbReference>
<dbReference type="OrthoDB" id="6105938at2759"/>
<dbReference type="InterPro" id="IPR051435">
    <property type="entry name" value="RING_finger_E3_ubiq-ligases"/>
</dbReference>
<accession>F4P0A7</accession>
<keyword evidence="8" id="KW-1185">Reference proteome</keyword>
<dbReference type="PROSITE" id="PS00518">
    <property type="entry name" value="ZF_RING_1"/>
    <property type="match status" value="1"/>
</dbReference>
<reference evidence="7 8" key="1">
    <citation type="submission" date="2009-12" db="EMBL/GenBank/DDBJ databases">
        <title>The draft genome of Batrachochytrium dendrobatidis.</title>
        <authorList>
            <consortium name="US DOE Joint Genome Institute (JGI-PGF)"/>
            <person name="Kuo A."/>
            <person name="Salamov A."/>
            <person name="Schmutz J."/>
            <person name="Lucas S."/>
            <person name="Pitluck S."/>
            <person name="Rosenblum E."/>
            <person name="Stajich J."/>
            <person name="Eisen M."/>
            <person name="Grigoriev I.V."/>
        </authorList>
    </citation>
    <scope>NUCLEOTIDE SEQUENCE [LARGE SCALE GENOMIC DNA]</scope>
    <source>
        <strain evidence="8">JAM81 / FGSC 10211</strain>
    </source>
</reference>
<dbReference type="GO" id="GO:0016567">
    <property type="term" value="P:protein ubiquitination"/>
    <property type="evidence" value="ECO:0000318"/>
    <property type="project" value="GO_Central"/>
</dbReference>
<dbReference type="STRING" id="684364.F4P0A7"/>
<dbReference type="SMART" id="SM00184">
    <property type="entry name" value="RING"/>
    <property type="match status" value="1"/>
</dbReference>
<evidence type="ECO:0000313" key="7">
    <source>
        <dbReference type="EMBL" id="EGF81108.1"/>
    </source>
</evidence>
<dbReference type="HOGENOM" id="CLU_574882_0_0_1"/>
<protein>
    <recommendedName>
        <fullName evidence="6">RING-type domain-containing protein</fullName>
    </recommendedName>
</protein>
<dbReference type="EMBL" id="GL882882">
    <property type="protein sequence ID" value="EGF81108.1"/>
    <property type="molecule type" value="Genomic_DNA"/>
</dbReference>
<feature type="region of interest" description="Disordered" evidence="5">
    <location>
        <begin position="359"/>
        <end position="448"/>
    </location>
</feature>
<dbReference type="PANTHER" id="PTHR22791">
    <property type="entry name" value="RING-TYPE DOMAIN-CONTAINING PROTEIN"/>
    <property type="match status" value="1"/>
</dbReference>
<feature type="domain" description="RING-type" evidence="6">
    <location>
        <begin position="205"/>
        <end position="248"/>
    </location>
</feature>
<evidence type="ECO:0000256" key="5">
    <source>
        <dbReference type="SAM" id="MobiDB-lite"/>
    </source>
</evidence>
<dbReference type="PANTHER" id="PTHR22791:SF6">
    <property type="entry name" value="RING-TYPE DOMAIN-CONTAINING PROTEIN"/>
    <property type="match status" value="1"/>
</dbReference>
<dbReference type="InParanoid" id="F4P0A7"/>
<evidence type="ECO:0000256" key="2">
    <source>
        <dbReference type="ARBA" id="ARBA00022771"/>
    </source>
</evidence>
<sequence>MGRKRWPRHTLSRADAAGKITTASNSWTVSPSVYTQSYQSHTTIKSATPLLDITSKPKESVSTDLAIQTDPTTQEALENSSLSEFNTESVNNLLLSKTSFKKRHNTFHISSLPKHTEMNTKLPPTVIFENKTTLATESNSENICKLVDASVQVDPFLIDLADQTITTETLSDLVDLKRPYYDSYIYMYIDRLREINEALWQAVSCSICLELYSAPYTLQCGHSYCFHCLQKWCKQQPETSKIKCPACRTLLNLKPHPNSIVQELVDVVIDRLPLSEREIQKERIESLRKSSKLVDTPWESLCAPSTVMDFDDLVPRCSVCTWEVVDGTCVRCGIAYYLSNDELSQDQDSYNEGVNSIDRNRMNARGSDSDSSDPIHVNSRGLNFSSDQLSVSHSSDSEVSSYDDGEGFVVDDDDMGSVQDCFDSDVESSQSDDDKASVQDTSMYDQDEPLQIDYTISQRTRRLTRIVDTDESDED</sequence>
<evidence type="ECO:0000256" key="3">
    <source>
        <dbReference type="ARBA" id="ARBA00022833"/>
    </source>
</evidence>
<dbReference type="InterPro" id="IPR001841">
    <property type="entry name" value="Znf_RING"/>
</dbReference>
<proteinExistence type="predicted"/>
<keyword evidence="2 4" id="KW-0863">Zinc-finger</keyword>
<dbReference type="Gene3D" id="3.30.40.10">
    <property type="entry name" value="Zinc/RING finger domain, C3HC4 (zinc finger)"/>
    <property type="match status" value="1"/>
</dbReference>
<dbReference type="Proteomes" id="UP000007241">
    <property type="component" value="Unassembled WGS sequence"/>
</dbReference>
<dbReference type="GO" id="GO:0008270">
    <property type="term" value="F:zinc ion binding"/>
    <property type="evidence" value="ECO:0007669"/>
    <property type="project" value="UniProtKB-KW"/>
</dbReference>
<dbReference type="GO" id="GO:0061630">
    <property type="term" value="F:ubiquitin protein ligase activity"/>
    <property type="evidence" value="ECO:0000318"/>
    <property type="project" value="GO_Central"/>
</dbReference>
<dbReference type="InterPro" id="IPR027370">
    <property type="entry name" value="Znf-RING_euk"/>
</dbReference>
<dbReference type="Pfam" id="PF13445">
    <property type="entry name" value="zf-RING_UBOX"/>
    <property type="match status" value="1"/>
</dbReference>
<feature type="compositionally biased region" description="Acidic residues" evidence="5">
    <location>
        <begin position="401"/>
        <end position="415"/>
    </location>
</feature>
<evidence type="ECO:0000256" key="1">
    <source>
        <dbReference type="ARBA" id="ARBA00022723"/>
    </source>
</evidence>
<evidence type="ECO:0000313" key="8">
    <source>
        <dbReference type="Proteomes" id="UP000007241"/>
    </source>
</evidence>